<name>A0A8K0HCV8_9ROSA</name>
<feature type="region of interest" description="Disordered" evidence="1">
    <location>
        <begin position="167"/>
        <end position="188"/>
    </location>
</feature>
<sequence length="413" mass="47163">MTNSESGSSGCFSGILRRVLCTGSVPTHPSDQILDSNKVIEPNFPEKKEANKGKVEIPSPSGPGIVARLMGLDSLPETKWVPGDRKPDSVTRSRSVNFAEYLLKFDSSSEAQQNHRRVATSLSFREVPASCYQQRSRDFLVVYLDDNVDEPKEIELKERKCEMGFRENRQGMKQRSHKSKEKEKKREKTVRLMKNNRKENEGIITSKKISKLKDEPRREFRKVKDSKNCNINGAKGFGSVMPCKKSNNGGGNLKPENRKKMAAKQKFTKKRKNKHASKKIEPISECFPENRSYVLDVYDALVQHDQTQSSEDLRPINKSTPTVPCSEEFDQLSAGKKKDNNEAIIRKSETEGYTELLPSLLCRLTEEDMKESNWIGKNVLEFEGFDLKICMEFERLLVDNLLYQLIDELLEIS</sequence>
<dbReference type="PANTHER" id="PTHR35499">
    <property type="entry name" value="OS05G0128300 PROTEIN"/>
    <property type="match status" value="1"/>
</dbReference>
<dbReference type="AlphaFoldDB" id="A0A8K0HCV8"/>
<dbReference type="Pfam" id="PF14383">
    <property type="entry name" value="VARLMGL"/>
    <property type="match status" value="1"/>
</dbReference>
<reference evidence="3" key="1">
    <citation type="submission" date="2020-03" db="EMBL/GenBank/DDBJ databases">
        <title>A high-quality chromosome-level genome assembly of a woody plant with both climbing and erect habits, Rhamnella rubrinervis.</title>
        <authorList>
            <person name="Lu Z."/>
            <person name="Yang Y."/>
            <person name="Zhu X."/>
            <person name="Sun Y."/>
        </authorList>
    </citation>
    <scope>NUCLEOTIDE SEQUENCE</scope>
    <source>
        <strain evidence="3">BYM</strain>
        <tissue evidence="3">Leaf</tissue>
    </source>
</reference>
<accession>A0A8K0HCV8</accession>
<feature type="domain" description="DUF3741" evidence="2">
    <location>
        <begin position="63"/>
        <end position="79"/>
    </location>
</feature>
<gene>
    <name evidence="3" type="ORF">FNV43_RR10247</name>
</gene>
<dbReference type="EMBL" id="VOIH02000004">
    <property type="protein sequence ID" value="KAF3449518.1"/>
    <property type="molecule type" value="Genomic_DNA"/>
</dbReference>
<evidence type="ECO:0000259" key="2">
    <source>
        <dbReference type="Pfam" id="PF14383"/>
    </source>
</evidence>
<dbReference type="PANTHER" id="PTHR35499:SF4">
    <property type="entry name" value="ALC-INTERACTING PROTEIN 1"/>
    <property type="match status" value="1"/>
</dbReference>
<evidence type="ECO:0000313" key="4">
    <source>
        <dbReference type="Proteomes" id="UP000796880"/>
    </source>
</evidence>
<protein>
    <recommendedName>
        <fullName evidence="2">DUF3741 domain-containing protein</fullName>
    </recommendedName>
</protein>
<dbReference type="OrthoDB" id="1670627at2759"/>
<evidence type="ECO:0000313" key="3">
    <source>
        <dbReference type="EMBL" id="KAF3449518.1"/>
    </source>
</evidence>
<comment type="caution">
    <text evidence="3">The sequence shown here is derived from an EMBL/GenBank/DDBJ whole genome shotgun (WGS) entry which is preliminary data.</text>
</comment>
<evidence type="ECO:0000256" key="1">
    <source>
        <dbReference type="SAM" id="MobiDB-lite"/>
    </source>
</evidence>
<dbReference type="InterPro" id="IPR032795">
    <property type="entry name" value="DUF3741-assoc"/>
</dbReference>
<proteinExistence type="predicted"/>
<organism evidence="3 4">
    <name type="scientific">Rhamnella rubrinervis</name>
    <dbReference type="NCBI Taxonomy" id="2594499"/>
    <lineage>
        <taxon>Eukaryota</taxon>
        <taxon>Viridiplantae</taxon>
        <taxon>Streptophyta</taxon>
        <taxon>Embryophyta</taxon>
        <taxon>Tracheophyta</taxon>
        <taxon>Spermatophyta</taxon>
        <taxon>Magnoliopsida</taxon>
        <taxon>eudicotyledons</taxon>
        <taxon>Gunneridae</taxon>
        <taxon>Pentapetalae</taxon>
        <taxon>rosids</taxon>
        <taxon>fabids</taxon>
        <taxon>Rosales</taxon>
        <taxon>Rhamnaceae</taxon>
        <taxon>rhamnoid group</taxon>
        <taxon>Rhamneae</taxon>
        <taxon>Rhamnella</taxon>
    </lineage>
</organism>
<keyword evidence="4" id="KW-1185">Reference proteome</keyword>
<dbReference type="Proteomes" id="UP000796880">
    <property type="component" value="Unassembled WGS sequence"/>
</dbReference>